<dbReference type="PANTHER" id="PTHR31390:SF4">
    <property type="entry name" value="DUF3527 DOMAIN-CONTAINING PROTEIN"/>
    <property type="match status" value="1"/>
</dbReference>
<feature type="compositionally biased region" description="Polar residues" evidence="1">
    <location>
        <begin position="112"/>
        <end position="131"/>
    </location>
</feature>
<feature type="region of interest" description="Disordered" evidence="1">
    <location>
        <begin position="442"/>
        <end position="470"/>
    </location>
</feature>
<organism evidence="2 3">
    <name type="scientific">Daucus carota subsp. sativus</name>
    <name type="common">Carrot</name>
    <dbReference type="NCBI Taxonomy" id="79200"/>
    <lineage>
        <taxon>Eukaryota</taxon>
        <taxon>Viridiplantae</taxon>
        <taxon>Streptophyta</taxon>
        <taxon>Embryophyta</taxon>
        <taxon>Tracheophyta</taxon>
        <taxon>Spermatophyta</taxon>
        <taxon>Magnoliopsida</taxon>
        <taxon>eudicotyledons</taxon>
        <taxon>Gunneridae</taxon>
        <taxon>Pentapetalae</taxon>
        <taxon>asterids</taxon>
        <taxon>campanulids</taxon>
        <taxon>Apiales</taxon>
        <taxon>Apiaceae</taxon>
        <taxon>Apioideae</taxon>
        <taxon>Scandiceae</taxon>
        <taxon>Daucinae</taxon>
        <taxon>Daucus</taxon>
        <taxon>Daucus sect. Daucus</taxon>
    </lineage>
</organism>
<dbReference type="Proteomes" id="UP000077755">
    <property type="component" value="Chromosome 5"/>
</dbReference>
<dbReference type="EMBL" id="CP093347">
    <property type="protein sequence ID" value="WOH02270.1"/>
    <property type="molecule type" value="Genomic_DNA"/>
</dbReference>
<feature type="region of interest" description="Disordered" evidence="1">
    <location>
        <begin position="112"/>
        <end position="149"/>
    </location>
</feature>
<feature type="region of interest" description="Disordered" evidence="1">
    <location>
        <begin position="274"/>
        <end position="301"/>
    </location>
</feature>
<dbReference type="AlphaFoldDB" id="A0AAF1B180"/>
<dbReference type="PANTHER" id="PTHR31390">
    <property type="entry name" value="EXPRESSED PROTEIN"/>
    <property type="match status" value="1"/>
</dbReference>
<feature type="compositionally biased region" description="Low complexity" evidence="1">
    <location>
        <begin position="451"/>
        <end position="460"/>
    </location>
</feature>
<feature type="compositionally biased region" description="Basic and acidic residues" evidence="1">
    <location>
        <begin position="12"/>
        <end position="25"/>
    </location>
</feature>
<evidence type="ECO:0000256" key="1">
    <source>
        <dbReference type="SAM" id="MobiDB-lite"/>
    </source>
</evidence>
<proteinExistence type="predicted"/>
<keyword evidence="3" id="KW-1185">Reference proteome</keyword>
<evidence type="ECO:0000313" key="3">
    <source>
        <dbReference type="Proteomes" id="UP000077755"/>
    </source>
</evidence>
<reference evidence="2" key="1">
    <citation type="journal article" date="2016" name="Nat. Genet.">
        <title>A high-quality carrot genome assembly provides new insights into carotenoid accumulation and asterid genome evolution.</title>
        <authorList>
            <person name="Iorizzo M."/>
            <person name="Ellison S."/>
            <person name="Senalik D."/>
            <person name="Zeng P."/>
            <person name="Satapoomin P."/>
            <person name="Huang J."/>
            <person name="Bowman M."/>
            <person name="Iovene M."/>
            <person name="Sanseverino W."/>
            <person name="Cavagnaro P."/>
            <person name="Yildiz M."/>
            <person name="Macko-Podgorni A."/>
            <person name="Moranska E."/>
            <person name="Grzebelus E."/>
            <person name="Grzebelus D."/>
            <person name="Ashrafi H."/>
            <person name="Zheng Z."/>
            <person name="Cheng S."/>
            <person name="Spooner D."/>
            <person name="Van Deynze A."/>
            <person name="Simon P."/>
        </authorList>
    </citation>
    <scope>NUCLEOTIDE SEQUENCE</scope>
    <source>
        <tissue evidence="2">Leaf</tissue>
    </source>
</reference>
<evidence type="ECO:0008006" key="4">
    <source>
        <dbReference type="Google" id="ProtNLM"/>
    </source>
</evidence>
<feature type="region of interest" description="Disordered" evidence="1">
    <location>
        <begin position="1"/>
        <end position="25"/>
    </location>
</feature>
<feature type="region of interest" description="Disordered" evidence="1">
    <location>
        <begin position="484"/>
        <end position="517"/>
    </location>
</feature>
<name>A0AAF1B180_DAUCS</name>
<evidence type="ECO:0000313" key="2">
    <source>
        <dbReference type="EMBL" id="WOH02270.1"/>
    </source>
</evidence>
<feature type="compositionally biased region" description="Polar residues" evidence="1">
    <location>
        <begin position="489"/>
        <end position="509"/>
    </location>
</feature>
<dbReference type="KEGG" id="dcr:108221753"/>
<protein>
    <recommendedName>
        <fullName evidence="4">DUF3527 domain-containing protein</fullName>
    </recommendedName>
</protein>
<dbReference type="InterPro" id="IPR021916">
    <property type="entry name" value="DUF3527"/>
</dbReference>
<accession>A0AAF1B180</accession>
<gene>
    <name evidence="2" type="ORF">DCAR_0521659</name>
</gene>
<sequence length="835" mass="92165">MRSPSLVGASRGDTKLQDRLKPDKSKLSYADLHSEVVNDVKFMNPPSPSPHRKQHARVEATKRGVLVKPVSRSPAYLEKEVEVVDKPLDIGGLDWRSFEDWQYYHPRTPIRSTRYSSPSNIAPNCFDGSSNRRPRGHSSSPIGRRGRRPTLQSYLDLSTSEGQLEFVKSSWRNTDKFQDVKAVPINSVDGHANVLKEFRFFNKKPSEVKLKECNKIPKTKTSRNIDGHGTASHMKGKFEAKYDEYMKMSQKLLDQNNEMPRVVSPDNKRIVLLLPRDSPGNTDAAVSRNSETNGRKSTERSRMNLEGFHFEKLSRADLCSSIPHSLPPQEIDTVEGSQKGQHDDDTIKFKFFPSPPSKTSSVSPLKSKFEDAKSPVMPKVLTLSNGSRGSDMNIGAAPTTKLRHASPKRLLGIGLSKIGVIASPKNSAVVLQSGSQVVTAKNSAGLEGGDSSSCSKSPISHIPNTIRKGSSPLRRLLDPLLKPKAAKSQSLPDQSSDYSASSNRVSTSFHAEKEPSSVHSTNVNLDVVPLCETRGSSTKQAYIKVAVKNNLPLYTFTVDNDSFVLAATVKKFSLRKDDTVWIYTFFKIQETKKSVGWLNYGPKNKEYIPNVIAQMKVSDMQHLDSGGKHLADRLISKEYVLFAADLRLFDKQPSDVEPNDELAAIVVKPTTKTTASLHESLPDLGNSYNVRGLSKNKLSVRSHKVQSMTVILPGEAHGMPSKGEPSSLIERWKSGGLCDCGGWDLGCMVKVLGNQHQNSAGQFELFTQSQDEVSKCPPFFALSSLNSGIFSVKFDSSISFLQAFSISIAAIDSRKPSELQEPSGLFKENLAETHH</sequence>
<feature type="region of interest" description="Disordered" evidence="1">
    <location>
        <begin position="325"/>
        <end position="344"/>
    </location>
</feature>
<reference evidence="2" key="2">
    <citation type="submission" date="2022-03" db="EMBL/GenBank/DDBJ databases">
        <title>Draft title - Genomic analysis of global carrot germplasm unveils the trajectory of domestication and the origin of high carotenoid orange carrot.</title>
        <authorList>
            <person name="Iorizzo M."/>
            <person name="Ellison S."/>
            <person name="Senalik D."/>
            <person name="Macko-Podgorni A."/>
            <person name="Grzebelus D."/>
            <person name="Bostan H."/>
            <person name="Rolling W."/>
            <person name="Curaba J."/>
            <person name="Simon P."/>
        </authorList>
    </citation>
    <scope>NUCLEOTIDE SEQUENCE</scope>
    <source>
        <tissue evidence="2">Leaf</tissue>
    </source>
</reference>
<dbReference type="Pfam" id="PF12043">
    <property type="entry name" value="DUF3527"/>
    <property type="match status" value="2"/>
</dbReference>